<dbReference type="PIRSF" id="PIRSF004681">
    <property type="entry name" value="UCP004681"/>
    <property type="match status" value="1"/>
</dbReference>
<reference evidence="3" key="1">
    <citation type="submission" date="2011-05" db="EMBL/GenBank/DDBJ databases">
        <title>Complete sequence of Desulfotomaculum kuznetsovii DSM 6115.</title>
        <authorList>
            <person name="Lucas S."/>
            <person name="Han J."/>
            <person name="Lapidus A."/>
            <person name="Cheng J.-F."/>
            <person name="Goodwin L."/>
            <person name="Pitluck S."/>
            <person name="Peters L."/>
            <person name="Mikhailova N."/>
            <person name="Lu M."/>
            <person name="Saunders E."/>
            <person name="Han C."/>
            <person name="Tapia R."/>
            <person name="Land M."/>
            <person name="Hauser L."/>
            <person name="Kyrpides N."/>
            <person name="Ivanova N."/>
            <person name="Pagani I."/>
            <person name="Nazina T."/>
            <person name="Ivanova A."/>
            <person name="Parshina S."/>
            <person name="Kuever J."/>
            <person name="Muyzer G."/>
            <person name="Plugge C."/>
            <person name="Stams A."/>
            <person name="Woyke T."/>
        </authorList>
    </citation>
    <scope>NUCLEOTIDE SEQUENCE [LARGE SCALE GENOMIC DNA]</scope>
    <source>
        <strain evidence="3">DSM 6115 / VKM B-1805 / 17</strain>
    </source>
</reference>
<dbReference type="Pfam" id="PF01894">
    <property type="entry name" value="YjbQ"/>
    <property type="match status" value="1"/>
</dbReference>
<dbReference type="PANTHER" id="PTHR30615:SF8">
    <property type="entry name" value="UPF0047 PROTEIN C4A8.02C"/>
    <property type="match status" value="1"/>
</dbReference>
<sequence>MMIHTLTVNTTARSQLVDITSQVRKIVQAEKIPEGCCHLFVPHTTAGITINEHADPSVAYDILSELDRLVPREGNYRHLEGNADAHIKASLVGSSLTVLVTGGQLVLGTWQGIFFCEFDGPRQRKVLVKVVAD</sequence>
<proteinExistence type="inferred from homology"/>
<dbReference type="Proteomes" id="UP000009229">
    <property type="component" value="Chromosome"/>
</dbReference>
<accession>A0AAU8PAK9</accession>
<dbReference type="EMBL" id="CP002770">
    <property type="protein sequence ID" value="AEG15092.1"/>
    <property type="molecule type" value="Genomic_DNA"/>
</dbReference>
<name>A0AAU8PAK9_DESK7</name>
<evidence type="ECO:0000313" key="3">
    <source>
        <dbReference type="Proteomes" id="UP000009229"/>
    </source>
</evidence>
<dbReference type="InterPro" id="IPR035917">
    <property type="entry name" value="YjbQ-like_sf"/>
</dbReference>
<organism evidence="2 3">
    <name type="scientific">Desulfofundulus kuznetsovii (strain DSM 6115 / VKM B-1805 / 17)</name>
    <name type="common">Desulfotomaculum kuznetsovii</name>
    <dbReference type="NCBI Taxonomy" id="760568"/>
    <lineage>
        <taxon>Bacteria</taxon>
        <taxon>Bacillati</taxon>
        <taxon>Bacillota</taxon>
        <taxon>Clostridia</taxon>
        <taxon>Eubacteriales</taxon>
        <taxon>Peptococcaceae</taxon>
        <taxon>Desulfofundulus</taxon>
    </lineage>
</organism>
<evidence type="ECO:0008006" key="4">
    <source>
        <dbReference type="Google" id="ProtNLM"/>
    </source>
</evidence>
<dbReference type="InterPro" id="IPR001602">
    <property type="entry name" value="UPF0047_YjbQ-like"/>
</dbReference>
<dbReference type="NCBIfam" id="TIGR00149">
    <property type="entry name" value="TIGR00149_YjbQ"/>
    <property type="match status" value="1"/>
</dbReference>
<dbReference type="Gene3D" id="2.60.120.460">
    <property type="entry name" value="YjbQ-like"/>
    <property type="match status" value="1"/>
</dbReference>
<keyword evidence="3" id="KW-1185">Reference proteome</keyword>
<gene>
    <name evidence="2" type="ordered locus">Desku_1511</name>
</gene>
<dbReference type="PANTHER" id="PTHR30615">
    <property type="entry name" value="UNCHARACTERIZED PROTEIN YJBQ-RELATED"/>
    <property type="match status" value="1"/>
</dbReference>
<dbReference type="PROSITE" id="PS01314">
    <property type="entry name" value="UPF0047"/>
    <property type="match status" value="1"/>
</dbReference>
<dbReference type="KEGG" id="dku:Desku_1511"/>
<dbReference type="SUPFAM" id="SSF111038">
    <property type="entry name" value="YjbQ-like"/>
    <property type="match status" value="1"/>
</dbReference>
<evidence type="ECO:0000313" key="2">
    <source>
        <dbReference type="EMBL" id="AEG15092.1"/>
    </source>
</evidence>
<evidence type="ECO:0000256" key="1">
    <source>
        <dbReference type="ARBA" id="ARBA00005534"/>
    </source>
</evidence>
<comment type="similarity">
    <text evidence="1">Belongs to the UPF0047 family.</text>
</comment>
<dbReference type="AlphaFoldDB" id="A0AAU8PAK9"/>
<protein>
    <recommendedName>
        <fullName evidence="4">Secondary thiamine-phosphate synthase enzyme</fullName>
    </recommendedName>
</protein>